<dbReference type="InterPro" id="IPR042113">
    <property type="entry name" value="P_AcTrfase_dom1"/>
</dbReference>
<dbReference type="InterPro" id="IPR051674">
    <property type="entry name" value="Malate_Decarboxylase"/>
</dbReference>
<name>A0ABM7WX60_9BACT</name>
<feature type="domain" description="Malic enzyme NAD-binding" evidence="6">
    <location>
        <begin position="180"/>
        <end position="417"/>
    </location>
</feature>
<comment type="similarity">
    <text evidence="1">In the N-terminal section; belongs to the malic enzymes family.</text>
</comment>
<dbReference type="Pfam" id="PF03949">
    <property type="entry name" value="Malic_M"/>
    <property type="match status" value="1"/>
</dbReference>
<dbReference type="SUPFAM" id="SSF53223">
    <property type="entry name" value="Aminoacid dehydrogenase-like, N-terminal domain"/>
    <property type="match status" value="1"/>
</dbReference>
<dbReference type="SUPFAM" id="SSF51735">
    <property type="entry name" value="NAD(P)-binding Rossmann-fold domains"/>
    <property type="match status" value="1"/>
</dbReference>
<evidence type="ECO:0000313" key="9">
    <source>
        <dbReference type="Proteomes" id="UP001162891"/>
    </source>
</evidence>
<keyword evidence="9" id="KW-1185">Reference proteome</keyword>
<keyword evidence="3" id="KW-0560">Oxidoreductase</keyword>
<dbReference type="Gene3D" id="3.40.50.10750">
    <property type="entry name" value="Isocitrate/Isopropylmalate dehydrogenase-like"/>
    <property type="match status" value="1"/>
</dbReference>
<evidence type="ECO:0000256" key="4">
    <source>
        <dbReference type="ARBA" id="ARBA00023268"/>
    </source>
</evidence>
<reference evidence="9" key="1">
    <citation type="journal article" date="2022" name="Int. J. Syst. Evol. Microbiol.">
        <title>Anaeromyxobacter oryzae sp. nov., Anaeromyxobacter diazotrophicus sp. nov. and Anaeromyxobacter paludicola sp. nov., isolated from paddy soils.</title>
        <authorList>
            <person name="Itoh H."/>
            <person name="Xu Z."/>
            <person name="Mise K."/>
            <person name="Masuda Y."/>
            <person name="Ushijima N."/>
            <person name="Hayakawa C."/>
            <person name="Shiratori Y."/>
            <person name="Senoo K."/>
        </authorList>
    </citation>
    <scope>NUCLEOTIDE SEQUENCE [LARGE SCALE GENOMIC DNA]</scope>
    <source>
        <strain evidence="9">Red232</strain>
    </source>
</reference>
<evidence type="ECO:0000313" key="8">
    <source>
        <dbReference type="EMBL" id="BDG04095.1"/>
    </source>
</evidence>
<dbReference type="InterPro" id="IPR036291">
    <property type="entry name" value="NAD(P)-bd_dom_sf"/>
</dbReference>
<dbReference type="PANTHER" id="PTHR43237">
    <property type="entry name" value="NADP-DEPENDENT MALIC ENZYME"/>
    <property type="match status" value="1"/>
</dbReference>
<dbReference type="Gene3D" id="3.40.50.720">
    <property type="entry name" value="NAD(P)-binding Rossmann-like Domain"/>
    <property type="match status" value="1"/>
</dbReference>
<dbReference type="NCBIfam" id="NF007233">
    <property type="entry name" value="PRK09653.1"/>
    <property type="match status" value="1"/>
</dbReference>
<accession>A0ABM7WX60</accession>
<dbReference type="InterPro" id="IPR037062">
    <property type="entry name" value="Malic_N_dom_sf"/>
</dbReference>
<feature type="region of interest" description="Disordered" evidence="5">
    <location>
        <begin position="1"/>
        <end position="22"/>
    </location>
</feature>
<evidence type="ECO:0000256" key="2">
    <source>
        <dbReference type="ARBA" id="ARBA00008756"/>
    </source>
</evidence>
<dbReference type="Pfam" id="PF01515">
    <property type="entry name" value="PTA_PTB"/>
    <property type="match status" value="1"/>
</dbReference>
<dbReference type="Gene3D" id="3.40.50.10950">
    <property type="match status" value="1"/>
</dbReference>
<organism evidence="8 9">
    <name type="scientific">Anaeromyxobacter oryzae</name>
    <dbReference type="NCBI Taxonomy" id="2918170"/>
    <lineage>
        <taxon>Bacteria</taxon>
        <taxon>Pseudomonadati</taxon>
        <taxon>Myxococcota</taxon>
        <taxon>Myxococcia</taxon>
        <taxon>Myxococcales</taxon>
        <taxon>Cystobacterineae</taxon>
        <taxon>Anaeromyxobacteraceae</taxon>
        <taxon>Anaeromyxobacter</taxon>
    </lineage>
</organism>
<feature type="domain" description="Malic enzyme N-terminal" evidence="7">
    <location>
        <begin position="35"/>
        <end position="168"/>
    </location>
</feature>
<evidence type="ECO:0000259" key="7">
    <source>
        <dbReference type="SMART" id="SM01274"/>
    </source>
</evidence>
<dbReference type="PIRSF" id="PIRSF036684">
    <property type="entry name" value="ME_PTA"/>
    <property type="match status" value="1"/>
</dbReference>
<evidence type="ECO:0000256" key="3">
    <source>
        <dbReference type="ARBA" id="ARBA00023002"/>
    </source>
</evidence>
<dbReference type="InterPro" id="IPR012301">
    <property type="entry name" value="Malic_N_dom"/>
</dbReference>
<evidence type="ECO:0000259" key="6">
    <source>
        <dbReference type="SMART" id="SM00919"/>
    </source>
</evidence>
<dbReference type="PANTHER" id="PTHR43237:SF4">
    <property type="entry name" value="NADP-DEPENDENT MALIC ENZYME"/>
    <property type="match status" value="1"/>
</dbReference>
<proteinExistence type="inferred from homology"/>
<dbReference type="EMBL" id="AP025591">
    <property type="protein sequence ID" value="BDG04095.1"/>
    <property type="molecule type" value="Genomic_DNA"/>
</dbReference>
<dbReference type="InterPro" id="IPR046346">
    <property type="entry name" value="Aminoacid_DH-like_N_sf"/>
</dbReference>
<dbReference type="CDD" id="cd05311">
    <property type="entry name" value="NAD_bind_2_malic_enz"/>
    <property type="match status" value="1"/>
</dbReference>
<protein>
    <submittedName>
        <fullName evidence="8">Bifunctional malic enzyme oxidoreductase/phosphotransacetylase</fullName>
    </submittedName>
</protein>
<comment type="similarity">
    <text evidence="2">In the C-terminal section; belongs to the phosphate acetyltransferase and butyryltransferase family.</text>
</comment>
<dbReference type="InterPro" id="IPR012188">
    <property type="entry name" value="ME_PTA"/>
</dbReference>
<dbReference type="InterPro" id="IPR045213">
    <property type="entry name" value="Malic_NAD-bd_bact_type"/>
</dbReference>
<dbReference type="SMART" id="SM01274">
    <property type="entry name" value="malic"/>
    <property type="match status" value="1"/>
</dbReference>
<sequence length="771" mass="84112">MATDFTPPKNPPSSPVAKKKIRREDALAYHSSGRKGKIEVVPTKPCATARDLALAYSPGVAEPCLEIAKDPDLSYQYTARGNLVAVVSNGTAVLGLGDIGPAAGKPVMEGKGVLFKKFADIDVFDINIDAKEIEKVCTVVKALEPTFGGINLEDIKAPECFIIESRLKKEMQIPVFHDDQHGTAIISGAALLNALELAGKKIDEVRVVVSGAGASAIACTKFYLALGVRRENVTMVDTKGVIYKGRTEGMNEWKSEFAADTKARTLAEAAKGADVLLGCSVKGMFDQAMVKSMAKDPIVFALANPDPEISYPDAKEARADVIMATGRSDYPNQVNNVLGFPYIFRGALDVRAKQITEEMKMAAARALAALAKEDVPDSVSRAYAGEKFRFGREYIIPKPLDPRVLLAVAPAVAQAAMDGGVARVKLDMGEYKDRLRKMQSRSHQVMGSIFTKAKKKLAKIVFPEGHHPKIQQAAEILREEAICEPVLLGPVDAIRRSIADQRLDDLDGVTIIDPMESPDFTKYVSRFWELRQRRGITFEEARKRMRTRNYFGSVMVKEGAVDGLVTGLTTGYAEAIRAPLEIIKTRTGRRAGGVYIVVTKHDFKFFADCTVTIDPNAEELAEIAITTSDLARYFEVTPRVAMLSYSTFGSAGGDSPRKMREATELVRQRRPDLEIDGEIQVDIATSAEVRVPEFPFSTLKEDANVFIFPNLDSANIAYQMLERVGGAEVIGPVLLGMHKPVNVLQMGCSVQAIVNLAAITALRAQGDQFLF</sequence>
<evidence type="ECO:0000256" key="1">
    <source>
        <dbReference type="ARBA" id="ARBA00007686"/>
    </source>
</evidence>
<dbReference type="InterPro" id="IPR012302">
    <property type="entry name" value="Malic_NAD-bd"/>
</dbReference>
<dbReference type="InterPro" id="IPR042112">
    <property type="entry name" value="P_AcTrfase_dom2"/>
</dbReference>
<dbReference type="Proteomes" id="UP001162891">
    <property type="component" value="Chromosome"/>
</dbReference>
<keyword evidence="4" id="KW-0511">Multifunctional enzyme</keyword>
<dbReference type="SUPFAM" id="SSF53659">
    <property type="entry name" value="Isocitrate/Isopropylmalate dehydrogenase-like"/>
    <property type="match status" value="1"/>
</dbReference>
<dbReference type="Pfam" id="PF00390">
    <property type="entry name" value="malic"/>
    <property type="match status" value="1"/>
</dbReference>
<dbReference type="Gene3D" id="3.40.50.10380">
    <property type="entry name" value="Malic enzyme, N-terminal domain"/>
    <property type="match status" value="1"/>
</dbReference>
<gene>
    <name evidence="8" type="primary">maeB</name>
    <name evidence="8" type="ORF">AMOR_30910</name>
</gene>
<dbReference type="InterPro" id="IPR002505">
    <property type="entry name" value="PTA_PTB"/>
</dbReference>
<evidence type="ECO:0000256" key="5">
    <source>
        <dbReference type="SAM" id="MobiDB-lite"/>
    </source>
</evidence>
<dbReference type="SMART" id="SM00919">
    <property type="entry name" value="Malic_M"/>
    <property type="match status" value="1"/>
</dbReference>